<proteinExistence type="predicted"/>
<dbReference type="Proteomes" id="UP001595075">
    <property type="component" value="Unassembled WGS sequence"/>
</dbReference>
<evidence type="ECO:0000313" key="3">
    <source>
        <dbReference type="Proteomes" id="UP001595075"/>
    </source>
</evidence>
<evidence type="ECO:0000313" key="2">
    <source>
        <dbReference type="EMBL" id="KAL2072984.1"/>
    </source>
</evidence>
<reference evidence="2 3" key="1">
    <citation type="journal article" date="2024" name="Commun. Biol.">
        <title>Comparative genomic analysis of thermophilic fungi reveals convergent evolutionary adaptations and gene losses.</title>
        <authorList>
            <person name="Steindorff A.S."/>
            <person name="Aguilar-Pontes M.V."/>
            <person name="Robinson A.J."/>
            <person name="Andreopoulos B."/>
            <person name="LaButti K."/>
            <person name="Kuo A."/>
            <person name="Mondo S."/>
            <person name="Riley R."/>
            <person name="Otillar R."/>
            <person name="Haridas S."/>
            <person name="Lipzen A."/>
            <person name="Grimwood J."/>
            <person name="Schmutz J."/>
            <person name="Clum A."/>
            <person name="Reid I.D."/>
            <person name="Moisan M.C."/>
            <person name="Butler G."/>
            <person name="Nguyen T.T.M."/>
            <person name="Dewar K."/>
            <person name="Conant G."/>
            <person name="Drula E."/>
            <person name="Henrissat B."/>
            <person name="Hansel C."/>
            <person name="Singer S."/>
            <person name="Hutchinson M.I."/>
            <person name="de Vries R.P."/>
            <person name="Natvig D.O."/>
            <person name="Powell A.J."/>
            <person name="Tsang A."/>
            <person name="Grigoriev I.V."/>
        </authorList>
    </citation>
    <scope>NUCLEOTIDE SEQUENCE [LARGE SCALE GENOMIC DNA]</scope>
    <source>
        <strain evidence="2 3">CBS 494.80</strain>
    </source>
</reference>
<accession>A0ABR4CSM1</accession>
<feature type="domain" description="2EXR" evidence="1">
    <location>
        <begin position="28"/>
        <end position="113"/>
    </location>
</feature>
<dbReference type="PANTHER" id="PTHR35910:SF6">
    <property type="entry name" value="2EXR DOMAIN-CONTAINING PROTEIN"/>
    <property type="match status" value="1"/>
</dbReference>
<dbReference type="InterPro" id="IPR045518">
    <property type="entry name" value="2EXR"/>
</dbReference>
<protein>
    <recommendedName>
        <fullName evidence="1">2EXR domain-containing protein</fullName>
    </recommendedName>
</protein>
<dbReference type="PANTHER" id="PTHR35910">
    <property type="entry name" value="2EXR DOMAIN-CONTAINING PROTEIN"/>
    <property type="match status" value="1"/>
</dbReference>
<organism evidence="2 3">
    <name type="scientific">Oculimacula yallundae</name>
    <dbReference type="NCBI Taxonomy" id="86028"/>
    <lineage>
        <taxon>Eukaryota</taxon>
        <taxon>Fungi</taxon>
        <taxon>Dikarya</taxon>
        <taxon>Ascomycota</taxon>
        <taxon>Pezizomycotina</taxon>
        <taxon>Leotiomycetes</taxon>
        <taxon>Helotiales</taxon>
        <taxon>Ploettnerulaceae</taxon>
        <taxon>Oculimacula</taxon>
    </lineage>
</organism>
<dbReference type="Pfam" id="PF20150">
    <property type="entry name" value="2EXR"/>
    <property type="match status" value="1"/>
</dbReference>
<sequence>MSDSSSNQSSNTGAEEKAIDFAVSTENFTVFLNLPLELQIEIWKFALPGPRELLIEDFEDGSHLVRNGRATAIPTPLLHTNYESRRIALRRYSRYNGPWEGNPFYFCLKLDTLHFRGAKSIDLLKDYRKFTETEVDSLEMYQHLQHIRVTVPRSIRMRTLIRNGMRSLKTFQVDASYGILALSEHLGIPLTTSEVGREIVQLHKRLCDRGLSHCFRHQKKPPVVTIDAGDLGMF</sequence>
<name>A0ABR4CSM1_9HELO</name>
<dbReference type="EMBL" id="JAZHXI010000003">
    <property type="protein sequence ID" value="KAL2072984.1"/>
    <property type="molecule type" value="Genomic_DNA"/>
</dbReference>
<evidence type="ECO:0000259" key="1">
    <source>
        <dbReference type="Pfam" id="PF20150"/>
    </source>
</evidence>
<comment type="caution">
    <text evidence="2">The sequence shown here is derived from an EMBL/GenBank/DDBJ whole genome shotgun (WGS) entry which is preliminary data.</text>
</comment>
<gene>
    <name evidence="2" type="ORF">VTL71DRAFT_10308</name>
</gene>
<keyword evidence="3" id="KW-1185">Reference proteome</keyword>